<comment type="function">
    <text evidence="1 6">Required for the transposition of the insertion element.</text>
</comment>
<comment type="similarity">
    <text evidence="2 6">Belongs to the transposase mutator family.</text>
</comment>
<evidence type="ECO:0000256" key="2">
    <source>
        <dbReference type="ARBA" id="ARBA00010961"/>
    </source>
</evidence>
<dbReference type="PANTHER" id="PTHR33217">
    <property type="entry name" value="TRANSPOSASE FOR INSERTION SEQUENCE ELEMENT IS1081"/>
    <property type="match status" value="1"/>
</dbReference>
<evidence type="ECO:0000256" key="5">
    <source>
        <dbReference type="ARBA" id="ARBA00023172"/>
    </source>
</evidence>
<protein>
    <recommendedName>
        <fullName evidence="6">Mutator family transposase</fullName>
    </recommendedName>
</protein>
<keyword evidence="6" id="KW-0814">Transposable element</keyword>
<dbReference type="Proteomes" id="UP000540191">
    <property type="component" value="Unassembled WGS sequence"/>
</dbReference>
<keyword evidence="4 6" id="KW-0238">DNA-binding</keyword>
<accession>A0A7W7GM97</accession>
<dbReference type="InterPro" id="IPR001207">
    <property type="entry name" value="Transposase_mutator"/>
</dbReference>
<gene>
    <name evidence="7" type="ORF">HDA30_000235</name>
</gene>
<keyword evidence="5 6" id="KW-0233">DNA recombination</keyword>
<dbReference type="AlphaFoldDB" id="A0A7W7GM97"/>
<keyword evidence="8" id="KW-1185">Reference proteome</keyword>
<dbReference type="GO" id="GO:0004803">
    <property type="term" value="F:transposase activity"/>
    <property type="evidence" value="ECO:0007669"/>
    <property type="project" value="UniProtKB-UniRule"/>
</dbReference>
<dbReference type="Pfam" id="PF00872">
    <property type="entry name" value="Transposase_mut"/>
    <property type="match status" value="1"/>
</dbReference>
<evidence type="ECO:0000256" key="4">
    <source>
        <dbReference type="ARBA" id="ARBA00023125"/>
    </source>
</evidence>
<keyword evidence="3 6" id="KW-0815">Transposition</keyword>
<evidence type="ECO:0000313" key="8">
    <source>
        <dbReference type="Proteomes" id="UP000540191"/>
    </source>
</evidence>
<name>A0A7W7GM97_9MICC</name>
<sequence>MAERLPAVAGHLDAAREDILAFISFPKDVWSQIWSNNPAERLNREIRRRTDAVGIFPNRDAVVRLVGAVLAEQTDEWAEGRRYLGLELLARCREPLTQEPGTVMGTEVMPALA</sequence>
<evidence type="ECO:0000256" key="6">
    <source>
        <dbReference type="RuleBase" id="RU365089"/>
    </source>
</evidence>
<evidence type="ECO:0000256" key="1">
    <source>
        <dbReference type="ARBA" id="ARBA00002190"/>
    </source>
</evidence>
<evidence type="ECO:0000256" key="3">
    <source>
        <dbReference type="ARBA" id="ARBA00022578"/>
    </source>
</evidence>
<dbReference type="PANTHER" id="PTHR33217:SF7">
    <property type="entry name" value="TRANSPOSASE FOR INSERTION SEQUENCE ELEMENT IS1081"/>
    <property type="match status" value="1"/>
</dbReference>
<comment type="caution">
    <text evidence="7">The sequence shown here is derived from an EMBL/GenBank/DDBJ whole genome shotgun (WGS) entry which is preliminary data.</text>
</comment>
<dbReference type="GO" id="GO:0003677">
    <property type="term" value="F:DNA binding"/>
    <property type="evidence" value="ECO:0007669"/>
    <property type="project" value="UniProtKB-UniRule"/>
</dbReference>
<dbReference type="GO" id="GO:0006313">
    <property type="term" value="P:DNA transposition"/>
    <property type="evidence" value="ECO:0007669"/>
    <property type="project" value="UniProtKB-UniRule"/>
</dbReference>
<dbReference type="EMBL" id="JACHNA010000001">
    <property type="protein sequence ID" value="MBB4734727.1"/>
    <property type="molecule type" value="Genomic_DNA"/>
</dbReference>
<evidence type="ECO:0000313" key="7">
    <source>
        <dbReference type="EMBL" id="MBB4734727.1"/>
    </source>
</evidence>
<proteinExistence type="inferred from homology"/>
<organism evidence="7 8">
    <name type="scientific">Micrococcus cohnii</name>
    <dbReference type="NCBI Taxonomy" id="993416"/>
    <lineage>
        <taxon>Bacteria</taxon>
        <taxon>Bacillati</taxon>
        <taxon>Actinomycetota</taxon>
        <taxon>Actinomycetes</taxon>
        <taxon>Micrococcales</taxon>
        <taxon>Micrococcaceae</taxon>
        <taxon>Micrococcus</taxon>
    </lineage>
</organism>
<reference evidence="7 8" key="1">
    <citation type="submission" date="2020-08" db="EMBL/GenBank/DDBJ databases">
        <title>Sequencing the genomes of 1000 actinobacteria strains.</title>
        <authorList>
            <person name="Klenk H.-P."/>
        </authorList>
    </citation>
    <scope>NUCLEOTIDE SEQUENCE [LARGE SCALE GENOMIC DNA]</scope>
    <source>
        <strain evidence="7 8">DSM 23974</strain>
    </source>
</reference>